<organism evidence="2">
    <name type="scientific">marine sediment metagenome</name>
    <dbReference type="NCBI Taxonomy" id="412755"/>
    <lineage>
        <taxon>unclassified sequences</taxon>
        <taxon>metagenomes</taxon>
        <taxon>ecological metagenomes</taxon>
    </lineage>
</organism>
<name>X1BQV8_9ZZZZ</name>
<dbReference type="Gene3D" id="1.10.287.1770">
    <property type="match status" value="1"/>
</dbReference>
<dbReference type="AlphaFoldDB" id="X1BQV8"/>
<dbReference type="InterPro" id="IPR050860">
    <property type="entry name" value="FeoB_GTPase"/>
</dbReference>
<dbReference type="PANTHER" id="PTHR43185:SF1">
    <property type="entry name" value="FE(2+) TRANSPORTER FEOB"/>
    <property type="match status" value="1"/>
</dbReference>
<protein>
    <recommendedName>
        <fullName evidence="1">FeoB-type G domain-containing protein</fullName>
    </recommendedName>
</protein>
<evidence type="ECO:0000259" key="1">
    <source>
        <dbReference type="PROSITE" id="PS51711"/>
    </source>
</evidence>
<reference evidence="2" key="1">
    <citation type="journal article" date="2014" name="Front. Microbiol.">
        <title>High frequency of phylogenetically diverse reductive dehalogenase-homologous genes in deep subseafloor sedimentary metagenomes.</title>
        <authorList>
            <person name="Kawai M."/>
            <person name="Futagami T."/>
            <person name="Toyoda A."/>
            <person name="Takaki Y."/>
            <person name="Nishi S."/>
            <person name="Hori S."/>
            <person name="Arai W."/>
            <person name="Tsubouchi T."/>
            <person name="Morono Y."/>
            <person name="Uchiyama I."/>
            <person name="Ito T."/>
            <person name="Fujiyama A."/>
            <person name="Inagaki F."/>
            <person name="Takami H."/>
        </authorList>
    </citation>
    <scope>NUCLEOTIDE SEQUENCE</scope>
    <source>
        <strain evidence="2">Expedition CK06-06</strain>
    </source>
</reference>
<dbReference type="InterPro" id="IPR030389">
    <property type="entry name" value="G_FEOB_dom"/>
</dbReference>
<accession>X1BQV8</accession>
<dbReference type="InterPro" id="IPR027417">
    <property type="entry name" value="P-loop_NTPase"/>
</dbReference>
<feature type="domain" description="FeoB-type G" evidence="1">
    <location>
        <begin position="1"/>
        <end position="162"/>
    </location>
</feature>
<dbReference type="InterPro" id="IPR005225">
    <property type="entry name" value="Small_GTP-bd"/>
</dbReference>
<proteinExistence type="predicted"/>
<dbReference type="Gene3D" id="3.40.50.300">
    <property type="entry name" value="P-loop containing nucleotide triphosphate hydrolases"/>
    <property type="match status" value="1"/>
</dbReference>
<dbReference type="InterPro" id="IPR041069">
    <property type="entry name" value="FeoB_Cyto"/>
</dbReference>
<dbReference type="CDD" id="cd01879">
    <property type="entry name" value="FeoB"/>
    <property type="match status" value="1"/>
</dbReference>
<dbReference type="NCBIfam" id="TIGR00231">
    <property type="entry name" value="small_GTP"/>
    <property type="match status" value="1"/>
</dbReference>
<comment type="caution">
    <text evidence="2">The sequence shown here is derived from an EMBL/GenBank/DDBJ whole genome shotgun (WGS) entry which is preliminary data.</text>
</comment>
<dbReference type="EMBL" id="BART01027858">
    <property type="protein sequence ID" value="GAG98149.1"/>
    <property type="molecule type" value="Genomic_DNA"/>
</dbReference>
<dbReference type="PROSITE" id="PS51711">
    <property type="entry name" value="G_FEOB"/>
    <property type="match status" value="1"/>
</dbReference>
<feature type="non-terminal residue" evidence="2">
    <location>
        <position position="229"/>
    </location>
</feature>
<dbReference type="SUPFAM" id="SSF52540">
    <property type="entry name" value="P-loop containing nucleoside triphosphate hydrolases"/>
    <property type="match status" value="1"/>
</dbReference>
<evidence type="ECO:0000313" key="2">
    <source>
        <dbReference type="EMBL" id="GAG98149.1"/>
    </source>
</evidence>
<gene>
    <name evidence="2" type="ORF">S01H4_49271</name>
</gene>
<dbReference type="GO" id="GO:0015093">
    <property type="term" value="F:ferrous iron transmembrane transporter activity"/>
    <property type="evidence" value="ECO:0007669"/>
    <property type="project" value="TreeGrafter"/>
</dbReference>
<dbReference type="Pfam" id="PF02421">
    <property type="entry name" value="FeoB_N"/>
    <property type="match status" value="1"/>
</dbReference>
<sequence length="229" mass="25836">MKIALMGQPNSGKSTVFNDVAGYKAITSNFPGKTVKYTLTKFNLLGQIIELVDLPGTYSLTSFDLAELEARKYLLKGNVDIVINVIDASLLSRSLELTLQLLELKLPMVICLNMIDEAERKGIKIDIEKLSKVFGVPVVPTIAVKGKGIKELFSTAHKVGEEKKIGKTLNFSKDVEEIIDQLSIQIKKKQVDQEFNVPERFLALKYLENDSYFMENFEKRDKDIFKDII</sequence>
<dbReference type="Pfam" id="PF17910">
    <property type="entry name" value="FeoB_Cyto"/>
    <property type="match status" value="1"/>
</dbReference>
<dbReference type="GO" id="GO:0005525">
    <property type="term" value="F:GTP binding"/>
    <property type="evidence" value="ECO:0007669"/>
    <property type="project" value="InterPro"/>
</dbReference>
<dbReference type="GO" id="GO:0005886">
    <property type="term" value="C:plasma membrane"/>
    <property type="evidence" value="ECO:0007669"/>
    <property type="project" value="TreeGrafter"/>
</dbReference>
<dbReference type="PANTHER" id="PTHR43185">
    <property type="entry name" value="FERROUS IRON TRANSPORT PROTEIN B"/>
    <property type="match status" value="1"/>
</dbReference>